<gene>
    <name evidence="1" type="ORF">LCGC14_0813990</name>
</gene>
<proteinExistence type="predicted"/>
<accession>A0A0F9S5Q7</accession>
<name>A0A0F9S5Q7_9ZZZZ</name>
<evidence type="ECO:0000313" key="1">
    <source>
        <dbReference type="EMBL" id="KKN32411.1"/>
    </source>
</evidence>
<dbReference type="AlphaFoldDB" id="A0A0F9S5Q7"/>
<protein>
    <submittedName>
        <fullName evidence="1">Uncharacterized protein</fullName>
    </submittedName>
</protein>
<comment type="caution">
    <text evidence="1">The sequence shown here is derived from an EMBL/GenBank/DDBJ whole genome shotgun (WGS) entry which is preliminary data.</text>
</comment>
<sequence length="122" mass="14487">MEWQIGRWFLSVGTKNYDNAVTLGGTMGLLHIHFGHFQFLVMWNGGKLRWPRFYDWCIFRHVLGPENKRWTDHAMGVQFWPVAVGIYWHTTCYECVAEYSRDMDAHYSRLQAKPNTSKKEVE</sequence>
<organism evidence="1">
    <name type="scientific">marine sediment metagenome</name>
    <dbReference type="NCBI Taxonomy" id="412755"/>
    <lineage>
        <taxon>unclassified sequences</taxon>
        <taxon>metagenomes</taxon>
        <taxon>ecological metagenomes</taxon>
    </lineage>
</organism>
<dbReference type="EMBL" id="LAZR01002254">
    <property type="protein sequence ID" value="KKN32411.1"/>
    <property type="molecule type" value="Genomic_DNA"/>
</dbReference>
<reference evidence="1" key="1">
    <citation type="journal article" date="2015" name="Nature">
        <title>Complex archaea that bridge the gap between prokaryotes and eukaryotes.</title>
        <authorList>
            <person name="Spang A."/>
            <person name="Saw J.H."/>
            <person name="Jorgensen S.L."/>
            <person name="Zaremba-Niedzwiedzka K."/>
            <person name="Martijn J."/>
            <person name="Lind A.E."/>
            <person name="van Eijk R."/>
            <person name="Schleper C."/>
            <person name="Guy L."/>
            <person name="Ettema T.J."/>
        </authorList>
    </citation>
    <scope>NUCLEOTIDE SEQUENCE</scope>
</reference>